<name>A0A231Q0H3_9LACO</name>
<dbReference type="InterPro" id="IPR023365">
    <property type="entry name" value="Sortase_dom-sf"/>
</dbReference>
<feature type="active site" description="Proton donor/acceptor" evidence="4">
    <location>
        <position position="134"/>
    </location>
</feature>
<accession>A0A231Q0H3</accession>
<dbReference type="AlphaFoldDB" id="A0A231Q0H3"/>
<keyword evidence="1" id="KW-0645">Protease</keyword>
<evidence type="ECO:0000256" key="1">
    <source>
        <dbReference type="ARBA" id="ARBA00022670"/>
    </source>
</evidence>
<evidence type="ECO:0000313" key="6">
    <source>
        <dbReference type="Proteomes" id="UP000215261"/>
    </source>
</evidence>
<dbReference type="Pfam" id="PF04203">
    <property type="entry name" value="Sortase"/>
    <property type="match status" value="1"/>
</dbReference>
<feature type="active site" description="Acyl-thioester intermediate" evidence="4">
    <location>
        <position position="208"/>
    </location>
</feature>
<dbReference type="Gene3D" id="2.40.260.10">
    <property type="entry name" value="Sortase"/>
    <property type="match status" value="1"/>
</dbReference>
<dbReference type="GO" id="GO:0006508">
    <property type="term" value="P:proteolysis"/>
    <property type="evidence" value="ECO:0007669"/>
    <property type="project" value="UniProtKB-KW"/>
</dbReference>
<organism evidence="5 6">
    <name type="scientific">Ligilactobacillus agilis</name>
    <dbReference type="NCBI Taxonomy" id="1601"/>
    <lineage>
        <taxon>Bacteria</taxon>
        <taxon>Bacillati</taxon>
        <taxon>Bacillota</taxon>
        <taxon>Bacilli</taxon>
        <taxon>Lactobacillales</taxon>
        <taxon>Lactobacillaceae</taxon>
        <taxon>Ligilactobacillus</taxon>
    </lineage>
</organism>
<protein>
    <submittedName>
        <fullName evidence="5">Peptidase C60</fullName>
    </submittedName>
</protein>
<dbReference type="GO" id="GO:0008234">
    <property type="term" value="F:cysteine-type peptidase activity"/>
    <property type="evidence" value="ECO:0007669"/>
    <property type="project" value="UniProtKB-KW"/>
</dbReference>
<evidence type="ECO:0000256" key="3">
    <source>
        <dbReference type="ARBA" id="ARBA00022807"/>
    </source>
</evidence>
<dbReference type="SUPFAM" id="SSF63817">
    <property type="entry name" value="Sortase"/>
    <property type="match status" value="1"/>
</dbReference>
<sequence length="224" mass="25112">MQWFKNPKRRWLVALTVLAAVMVALAGFKLYQDHKAEALLNFKVTAKASDTTTASTLKTQAIHQFTDDDLVKYRRLALQKHVDRYPNGYLEIPSASIKLPIYNRANNYTLALGVGKSYYLDSKFGQGNVVLAGHNMERNGVLLSNLGQTKIGGEVSLVDAKQHRYQYRVVTKKVMSPYVKLINGHPVKGSAYYLPSANEKPLVTIYTCANHGRTRLVVQAQLQD</sequence>
<gene>
    <name evidence="5" type="ORF">AYP69_05290</name>
</gene>
<dbReference type="Proteomes" id="UP000215261">
    <property type="component" value="Unassembled WGS sequence"/>
</dbReference>
<dbReference type="InterPro" id="IPR042007">
    <property type="entry name" value="Sortase_A"/>
</dbReference>
<keyword evidence="2" id="KW-0378">Hydrolase</keyword>
<keyword evidence="3" id="KW-0788">Thiol protease</keyword>
<dbReference type="InterPro" id="IPR005754">
    <property type="entry name" value="Sortase"/>
</dbReference>
<evidence type="ECO:0000313" key="5">
    <source>
        <dbReference type="EMBL" id="OXS40249.1"/>
    </source>
</evidence>
<dbReference type="NCBIfam" id="TIGR01076">
    <property type="entry name" value="sortase_fam"/>
    <property type="match status" value="1"/>
</dbReference>
<dbReference type="EMBL" id="LUGO01000047">
    <property type="protein sequence ID" value="OXS40249.1"/>
    <property type="molecule type" value="Genomic_DNA"/>
</dbReference>
<proteinExistence type="predicted"/>
<dbReference type="RefSeq" id="WP_089145081.1">
    <property type="nucleotide sequence ID" value="NZ_LUGD01000061.1"/>
</dbReference>
<evidence type="ECO:0000256" key="2">
    <source>
        <dbReference type="ARBA" id="ARBA00022801"/>
    </source>
</evidence>
<dbReference type="CDD" id="cd06165">
    <property type="entry name" value="Sortase_A"/>
    <property type="match status" value="1"/>
</dbReference>
<comment type="caution">
    <text evidence="5">The sequence shown here is derived from an EMBL/GenBank/DDBJ whole genome shotgun (WGS) entry which is preliminary data.</text>
</comment>
<reference evidence="5 6" key="1">
    <citation type="submission" date="2016-03" db="EMBL/GenBank/DDBJ databases">
        <title>Sequencing of Lactobacillus Species from Commercial Turkeys.</title>
        <authorList>
            <person name="Johnson T.J."/>
            <person name="Youmans B.P."/>
            <person name="Case K.A."/>
        </authorList>
    </citation>
    <scope>NUCLEOTIDE SEQUENCE [LARGE SCALE GENOMIC DNA]</scope>
    <source>
        <strain evidence="5 6">UMNLA1</strain>
    </source>
</reference>
<evidence type="ECO:0000256" key="4">
    <source>
        <dbReference type="PIRSR" id="PIRSR605754-1"/>
    </source>
</evidence>